<name>A0A0E9UWQ6_ANGAN</name>
<proteinExistence type="predicted"/>
<organism evidence="1">
    <name type="scientific">Anguilla anguilla</name>
    <name type="common">European freshwater eel</name>
    <name type="synonym">Muraena anguilla</name>
    <dbReference type="NCBI Taxonomy" id="7936"/>
    <lineage>
        <taxon>Eukaryota</taxon>
        <taxon>Metazoa</taxon>
        <taxon>Chordata</taxon>
        <taxon>Craniata</taxon>
        <taxon>Vertebrata</taxon>
        <taxon>Euteleostomi</taxon>
        <taxon>Actinopterygii</taxon>
        <taxon>Neopterygii</taxon>
        <taxon>Teleostei</taxon>
        <taxon>Anguilliformes</taxon>
        <taxon>Anguillidae</taxon>
        <taxon>Anguilla</taxon>
    </lineage>
</organism>
<evidence type="ECO:0000313" key="1">
    <source>
        <dbReference type="EMBL" id="JAH70289.1"/>
    </source>
</evidence>
<reference evidence="1" key="2">
    <citation type="journal article" date="2015" name="Fish Shellfish Immunol.">
        <title>Early steps in the European eel (Anguilla anguilla)-Vibrio vulnificus interaction in the gills: Role of the RtxA13 toxin.</title>
        <authorList>
            <person name="Callol A."/>
            <person name="Pajuelo D."/>
            <person name="Ebbesson L."/>
            <person name="Teles M."/>
            <person name="MacKenzie S."/>
            <person name="Amaro C."/>
        </authorList>
    </citation>
    <scope>NUCLEOTIDE SEQUENCE</scope>
</reference>
<sequence length="32" mass="3567">MVKSSCQQIFSYISKVVYSVITLDATLQTLVT</sequence>
<accession>A0A0E9UWQ6</accession>
<protein>
    <submittedName>
        <fullName evidence="1">Uncharacterized protein</fullName>
    </submittedName>
</protein>
<dbReference type="AlphaFoldDB" id="A0A0E9UWQ6"/>
<reference evidence="1" key="1">
    <citation type="submission" date="2014-11" db="EMBL/GenBank/DDBJ databases">
        <authorList>
            <person name="Amaro Gonzalez C."/>
        </authorList>
    </citation>
    <scope>NUCLEOTIDE SEQUENCE</scope>
</reference>
<dbReference type="EMBL" id="GBXM01038288">
    <property type="protein sequence ID" value="JAH70289.1"/>
    <property type="molecule type" value="Transcribed_RNA"/>
</dbReference>